<dbReference type="AlphaFoldDB" id="A0A068S9S0"/>
<dbReference type="Pfam" id="PF05251">
    <property type="entry name" value="Ost5"/>
    <property type="match status" value="1"/>
</dbReference>
<comment type="caution">
    <text evidence="7">The sequence shown here is derived from an EMBL/GenBank/DDBJ whole genome shotgun (WGS) entry which is preliminary data.</text>
</comment>
<keyword evidence="4 6" id="KW-1133">Transmembrane helix</keyword>
<feature type="transmembrane region" description="Helical" evidence="6">
    <location>
        <begin position="20"/>
        <end position="42"/>
    </location>
</feature>
<dbReference type="VEuPathDB" id="FungiDB:LCOR_09866.1"/>
<dbReference type="EMBL" id="CBTN010000064">
    <property type="protein sequence ID" value="CDH59029.1"/>
    <property type="molecule type" value="Genomic_DNA"/>
</dbReference>
<keyword evidence="3 6" id="KW-0812">Transmembrane</keyword>
<evidence type="ECO:0000313" key="7">
    <source>
        <dbReference type="EMBL" id="CDH59029.1"/>
    </source>
</evidence>
<comment type="subcellular location">
    <subcellularLocation>
        <location evidence="1 6">Membrane</location>
        <topology evidence="1 6">Multi-pass membrane protein</topology>
    </subcellularLocation>
</comment>
<dbReference type="GO" id="GO:0008250">
    <property type="term" value="C:oligosaccharyltransferase complex"/>
    <property type="evidence" value="ECO:0007669"/>
    <property type="project" value="UniProtKB-UniRule"/>
</dbReference>
<feature type="transmembrane region" description="Helical" evidence="6">
    <location>
        <begin position="54"/>
        <end position="77"/>
    </location>
</feature>
<sequence length="78" mass="8269">MSALDDWNAGKPLSAPIPTSLYPLLAYIFLSAGLFMGGMFVVQSKNTSLFKQLQTSLAASLFLGFGAVFTSISVGVYV</sequence>
<dbReference type="PANTHER" id="PTHR13636">
    <property type="entry name" value="TRANSMEMBRANE PROTEIN 258"/>
    <property type="match status" value="1"/>
</dbReference>
<keyword evidence="8" id="KW-1185">Reference proteome</keyword>
<evidence type="ECO:0000256" key="3">
    <source>
        <dbReference type="ARBA" id="ARBA00022692"/>
    </source>
</evidence>
<comment type="similarity">
    <text evidence="2 6">Belongs to the OST5 family.</text>
</comment>
<evidence type="ECO:0000313" key="8">
    <source>
        <dbReference type="Proteomes" id="UP000027586"/>
    </source>
</evidence>
<name>A0A068S9S0_9FUNG</name>
<accession>A0A068S9S0</accession>
<reference evidence="7" key="1">
    <citation type="submission" date="2013-08" db="EMBL/GenBank/DDBJ databases">
        <title>Gene expansion shapes genome architecture in the human pathogen Lichtheimia corymbifera: an evolutionary genomics analysis in the ancient terrestrial Mucorales (Mucoromycotina).</title>
        <authorList>
            <person name="Schwartze V.U."/>
            <person name="Winter S."/>
            <person name="Shelest E."/>
            <person name="Marcet-Houben M."/>
            <person name="Horn F."/>
            <person name="Wehner S."/>
            <person name="Hoffmann K."/>
            <person name="Riege K."/>
            <person name="Sammeth M."/>
            <person name="Nowrousian M."/>
            <person name="Valiante V."/>
            <person name="Linde J."/>
            <person name="Jacobsen I.D."/>
            <person name="Marz M."/>
            <person name="Brakhage A.A."/>
            <person name="Gabaldon T."/>
            <person name="Bocker S."/>
            <person name="Voigt K."/>
        </authorList>
    </citation>
    <scope>NUCLEOTIDE SEQUENCE [LARGE SCALE GENOMIC DNA]</scope>
    <source>
        <strain evidence="7">FSU 9682</strain>
    </source>
</reference>
<dbReference type="OrthoDB" id="18408at2759"/>
<evidence type="ECO:0000256" key="1">
    <source>
        <dbReference type="ARBA" id="ARBA00004141"/>
    </source>
</evidence>
<evidence type="ECO:0000256" key="2">
    <source>
        <dbReference type="ARBA" id="ARBA00009825"/>
    </source>
</evidence>
<evidence type="ECO:0000256" key="4">
    <source>
        <dbReference type="ARBA" id="ARBA00022989"/>
    </source>
</evidence>
<evidence type="ECO:0000256" key="6">
    <source>
        <dbReference type="RuleBase" id="RU367008"/>
    </source>
</evidence>
<comment type="function">
    <text evidence="6">Subunit of the oligosaccharyl transferase (OST) complex that catalyzes the initial transfer of a defined glycan (Glc(3)Man(9)GlcNAc(2) in eukaryotes) from the lipid carrier dolichol-pyrophosphate to an asparagine residue within an Asn-X-Ser/Thr consensus motif in nascent polypeptide chains, the first step in protein N-glycosylation. N-glycosylation occurs cotranslationally and the complex associates with the Sec61 complex at the channel-forming translocon complex that mediates protein translocation across the endoplasmic reticulum (ER). All subunits are required for a maximal enzyme activity.</text>
</comment>
<dbReference type="InterPro" id="IPR007915">
    <property type="entry name" value="TMEM258/Ost5"/>
</dbReference>
<comment type="subunit">
    <text evidence="6">Component of the oligosaccharyltransferase (OST) complex.</text>
</comment>
<gene>
    <name evidence="7" type="ORF">LCOR_09866.1</name>
</gene>
<proteinExistence type="inferred from homology"/>
<dbReference type="STRING" id="1263082.A0A068S9S0"/>
<evidence type="ECO:0000256" key="5">
    <source>
        <dbReference type="ARBA" id="ARBA00023136"/>
    </source>
</evidence>
<protein>
    <recommendedName>
        <fullName evidence="6">Dolichyl-diphosphooligosaccharide-protein glycosyltransferase subunit OST5</fullName>
    </recommendedName>
</protein>
<dbReference type="Proteomes" id="UP000027586">
    <property type="component" value="Unassembled WGS sequence"/>
</dbReference>
<dbReference type="GO" id="GO:0006487">
    <property type="term" value="P:protein N-linked glycosylation"/>
    <property type="evidence" value="ECO:0007669"/>
    <property type="project" value="UniProtKB-UniRule"/>
</dbReference>
<keyword evidence="5 6" id="KW-0472">Membrane</keyword>
<organism evidence="7 8">
    <name type="scientific">Lichtheimia corymbifera JMRC:FSU:9682</name>
    <dbReference type="NCBI Taxonomy" id="1263082"/>
    <lineage>
        <taxon>Eukaryota</taxon>
        <taxon>Fungi</taxon>
        <taxon>Fungi incertae sedis</taxon>
        <taxon>Mucoromycota</taxon>
        <taxon>Mucoromycotina</taxon>
        <taxon>Mucoromycetes</taxon>
        <taxon>Mucorales</taxon>
        <taxon>Lichtheimiaceae</taxon>
        <taxon>Lichtheimia</taxon>
    </lineage>
</organism>